<proteinExistence type="predicted"/>
<evidence type="ECO:0000313" key="2">
    <source>
        <dbReference type="Proteomes" id="UP000824469"/>
    </source>
</evidence>
<feature type="non-terminal residue" evidence="1">
    <location>
        <position position="93"/>
    </location>
</feature>
<evidence type="ECO:0000313" key="1">
    <source>
        <dbReference type="EMBL" id="KAH9296149.1"/>
    </source>
</evidence>
<sequence>MDDEFSAEFGNLELTFEGLQTRKQVSSCILIKEGIIQHGEKHFQLTKAIRFKINILNEACSKLRESIDQLVDGTNDIEEELVKIYAKVLNESS</sequence>
<gene>
    <name evidence="1" type="ORF">KI387_039737</name>
</gene>
<organism evidence="1 2">
    <name type="scientific">Taxus chinensis</name>
    <name type="common">Chinese yew</name>
    <name type="synonym">Taxus wallichiana var. chinensis</name>
    <dbReference type="NCBI Taxonomy" id="29808"/>
    <lineage>
        <taxon>Eukaryota</taxon>
        <taxon>Viridiplantae</taxon>
        <taxon>Streptophyta</taxon>
        <taxon>Embryophyta</taxon>
        <taxon>Tracheophyta</taxon>
        <taxon>Spermatophyta</taxon>
        <taxon>Pinopsida</taxon>
        <taxon>Pinidae</taxon>
        <taxon>Conifers II</taxon>
        <taxon>Cupressales</taxon>
        <taxon>Taxaceae</taxon>
        <taxon>Taxus</taxon>
    </lineage>
</organism>
<dbReference type="AlphaFoldDB" id="A0AA38CEP1"/>
<comment type="caution">
    <text evidence="1">The sequence shown here is derived from an EMBL/GenBank/DDBJ whole genome shotgun (WGS) entry which is preliminary data.</text>
</comment>
<name>A0AA38CEP1_TAXCH</name>
<dbReference type="Proteomes" id="UP000824469">
    <property type="component" value="Unassembled WGS sequence"/>
</dbReference>
<keyword evidence="2" id="KW-1185">Reference proteome</keyword>
<dbReference type="EMBL" id="JAHRHJ020000011">
    <property type="protein sequence ID" value="KAH9296149.1"/>
    <property type="molecule type" value="Genomic_DNA"/>
</dbReference>
<reference evidence="1 2" key="1">
    <citation type="journal article" date="2021" name="Nat. Plants">
        <title>The Taxus genome provides insights into paclitaxel biosynthesis.</title>
        <authorList>
            <person name="Xiong X."/>
            <person name="Gou J."/>
            <person name="Liao Q."/>
            <person name="Li Y."/>
            <person name="Zhou Q."/>
            <person name="Bi G."/>
            <person name="Li C."/>
            <person name="Du R."/>
            <person name="Wang X."/>
            <person name="Sun T."/>
            <person name="Guo L."/>
            <person name="Liang H."/>
            <person name="Lu P."/>
            <person name="Wu Y."/>
            <person name="Zhang Z."/>
            <person name="Ro D.K."/>
            <person name="Shang Y."/>
            <person name="Huang S."/>
            <person name="Yan J."/>
        </authorList>
    </citation>
    <scope>NUCLEOTIDE SEQUENCE [LARGE SCALE GENOMIC DNA]</scope>
    <source>
        <strain evidence="1">Ta-2019</strain>
    </source>
</reference>
<accession>A0AA38CEP1</accession>
<protein>
    <submittedName>
        <fullName evidence="1">Uncharacterized protein</fullName>
    </submittedName>
</protein>